<evidence type="ECO:0000256" key="2">
    <source>
        <dbReference type="ARBA" id="ARBA00022679"/>
    </source>
</evidence>
<reference evidence="6 7" key="1">
    <citation type="journal article" date="2024" name="ISME J.">
        <title>Tailless and filamentous prophages are predominant in marine Vibrio.</title>
        <authorList>
            <person name="Steensen K."/>
            <person name="Seneca J."/>
            <person name="Bartlau N."/>
            <person name="Yu X.A."/>
            <person name="Hussain F.A."/>
            <person name="Polz M.F."/>
        </authorList>
    </citation>
    <scope>NUCLEOTIDE SEQUENCE [LARGE SCALE GENOMIC DNA]</scope>
    <source>
        <strain evidence="6 7">10N.239.312.F12</strain>
    </source>
</reference>
<accession>A0ABV4MSI4</accession>
<name>A0ABV4MSI4_9VIBR</name>
<keyword evidence="3" id="KW-0547">Nucleotide-binding</keyword>
<evidence type="ECO:0000256" key="3">
    <source>
        <dbReference type="ARBA" id="ARBA00022741"/>
    </source>
</evidence>
<dbReference type="RefSeq" id="WP_372122203.1">
    <property type="nucleotide sequence ID" value="NZ_JBFSSG010000003.1"/>
</dbReference>
<dbReference type="GO" id="GO:0016301">
    <property type="term" value="F:kinase activity"/>
    <property type="evidence" value="ECO:0007669"/>
    <property type="project" value="UniProtKB-KW"/>
</dbReference>
<dbReference type="InterPro" id="IPR004147">
    <property type="entry name" value="ABC1_dom"/>
</dbReference>
<evidence type="ECO:0000259" key="5">
    <source>
        <dbReference type="Pfam" id="PF03109"/>
    </source>
</evidence>
<dbReference type="Proteomes" id="UP001570071">
    <property type="component" value="Unassembled WGS sequence"/>
</dbReference>
<protein>
    <submittedName>
        <fullName evidence="6">ABC1 kinase family protein</fullName>
        <ecNumber evidence="6">2.7.-.-</ecNumber>
    </submittedName>
</protein>
<dbReference type="InterPro" id="IPR034646">
    <property type="entry name" value="ADCK3_dom"/>
</dbReference>
<dbReference type="InterPro" id="IPR051409">
    <property type="entry name" value="Atypical_kinase_ADCK"/>
</dbReference>
<dbReference type="PANTHER" id="PTHR43851:SF3">
    <property type="entry name" value="COENZYME Q8"/>
    <property type="match status" value="1"/>
</dbReference>
<dbReference type="PANTHER" id="PTHR43851">
    <property type="match status" value="1"/>
</dbReference>
<dbReference type="InterPro" id="IPR011009">
    <property type="entry name" value="Kinase-like_dom_sf"/>
</dbReference>
<evidence type="ECO:0000313" key="7">
    <source>
        <dbReference type="Proteomes" id="UP001570071"/>
    </source>
</evidence>
<dbReference type="CDD" id="cd13970">
    <property type="entry name" value="ABC1_ADCK3"/>
    <property type="match status" value="1"/>
</dbReference>
<evidence type="ECO:0000313" key="6">
    <source>
        <dbReference type="EMBL" id="MEZ8720086.1"/>
    </source>
</evidence>
<sequence>MSAKERNLPTHRISRFSKFASLATRVAGNVLTEGTKQIAQGNRPKAKDLLLTPQNIARLTDQLAHLRGAAMKLGQMLSMDAGDVLEPELADILSRLRSDADPLPTKQLNQVLESSLGSNWKTEFLSFNFKPIASASIGQVHQAYSDAGDKLAVKVQYPGIRKSIDSDVDNVGTLLNIVGLIPKSVDYKGLLEEAKKQLHDEADYAREADYATRYHDALKAHSHFIVPKVHQQVSSESVLAMDFIEGVSIEQIESYDQSTRDFVIHSLLELLFRELFDFKMVQTDPNFANYLYVENTRQIGLLDFGATREYSDRFSEGYRLAFSSVINNNEQGLNQALEQIGFFSETILPDQRQAILNLVKMACEPMLVDEEYDFKASGLAQRLRKAGTILSMEQKYWHTPPADALFLHRKIGGMYLLAARLGAKMNISRLVTPYLMSESKSTTKNDKEYDSKSDSK</sequence>
<feature type="domain" description="ABC1 atypical kinase-like" evidence="5">
    <location>
        <begin position="95"/>
        <end position="335"/>
    </location>
</feature>
<dbReference type="SUPFAM" id="SSF56112">
    <property type="entry name" value="Protein kinase-like (PK-like)"/>
    <property type="match status" value="1"/>
</dbReference>
<gene>
    <name evidence="6" type="ORF">AB6D66_03330</name>
</gene>
<comment type="similarity">
    <text evidence="1">Belongs to the protein kinase superfamily. ADCK protein kinase family.</text>
</comment>
<comment type="caution">
    <text evidence="6">The sequence shown here is derived from an EMBL/GenBank/DDBJ whole genome shotgun (WGS) entry which is preliminary data.</text>
</comment>
<dbReference type="Pfam" id="PF03109">
    <property type="entry name" value="ABC1"/>
    <property type="match status" value="1"/>
</dbReference>
<proteinExistence type="inferred from homology"/>
<keyword evidence="7" id="KW-1185">Reference proteome</keyword>
<dbReference type="EC" id="2.7.-.-" evidence="6"/>
<keyword evidence="6" id="KW-0418">Kinase</keyword>
<keyword evidence="4" id="KW-0067">ATP-binding</keyword>
<dbReference type="EMBL" id="JBFSSG010000003">
    <property type="protein sequence ID" value="MEZ8720086.1"/>
    <property type="molecule type" value="Genomic_DNA"/>
</dbReference>
<organism evidence="6 7">
    <name type="scientific">Vibrio pomeroyi</name>
    <dbReference type="NCBI Taxonomy" id="198832"/>
    <lineage>
        <taxon>Bacteria</taxon>
        <taxon>Pseudomonadati</taxon>
        <taxon>Pseudomonadota</taxon>
        <taxon>Gammaproteobacteria</taxon>
        <taxon>Vibrionales</taxon>
        <taxon>Vibrionaceae</taxon>
        <taxon>Vibrio</taxon>
    </lineage>
</organism>
<evidence type="ECO:0000256" key="4">
    <source>
        <dbReference type="ARBA" id="ARBA00022840"/>
    </source>
</evidence>
<evidence type="ECO:0000256" key="1">
    <source>
        <dbReference type="ARBA" id="ARBA00009670"/>
    </source>
</evidence>
<keyword evidence="2 6" id="KW-0808">Transferase</keyword>